<dbReference type="InterPro" id="IPR029251">
    <property type="entry name" value="Faap100"/>
</dbReference>
<evidence type="ECO:0008006" key="4">
    <source>
        <dbReference type="Google" id="ProtNLM"/>
    </source>
</evidence>
<dbReference type="EMBL" id="QUSF01000083">
    <property type="protein sequence ID" value="RLV94611.1"/>
    <property type="molecule type" value="Genomic_DNA"/>
</dbReference>
<dbReference type="PROSITE" id="PS51257">
    <property type="entry name" value="PROKAR_LIPOPROTEIN"/>
    <property type="match status" value="1"/>
</dbReference>
<dbReference type="STRING" id="44316.ENSEGOP00005012448"/>
<dbReference type="AlphaFoldDB" id="A0A3L8S200"/>
<dbReference type="PANTHER" id="PTHR14890:SF1">
    <property type="entry name" value="FANCONI ANEMIA CORE COMPLEX-ASSOCIATED PROTEIN 100"/>
    <property type="match status" value="1"/>
</dbReference>
<dbReference type="Pfam" id="PF15146">
    <property type="entry name" value="FANCAA"/>
    <property type="match status" value="1"/>
</dbReference>
<sequence length="953" mass="102596">MARLLPLLLLAALGCAARPGRRPAAGHDGADAQRPAARGCANLTLVLDNWKFAITSQLRSLLLSDHQSVLPDYGRPAPWHRWGTGWITWPDSAARWGGLVAGKPRVLCHENEIYLSNGTEFVYVYDQEGKVLKAVFRCPDQVWHVELLPQPRQLYILCAHSGIYCVSLEQQSRLMEQTDGDGQESNSPSGVFPVEADACIFPDASLSMFTLLSTFVITLAQDEGKWWMRLHELPRPEQDGPPYRQVSQVQFCPGSPPGEAGDAPPSCFLPVLCCAAAPGTQGLWCSGGFVLEEPLFSLLFGIDVAMLESPMILCGFPDGQLCSVPLKALSSSPAADGCRDVSTPAPPVKILHHLEEPIVFIGALRTERRAADDDSDGEPPAGEPGCDCVVAVGHYGKMVAVKADQREEATVPELREYYLRGPILCAACGSGSRMYYSTHSDISAVDLDWVGDSSDPEDAESGAGVLPPVLSPASLSICSVVALSLSSRASEGESELLALSAKGRLVSCGLCSPEEPDVELTPAEIGRRIKELLVSFLKKAVDQRNRALASLNQVMNVSAALLSSQEGHKPIACTVTANWSCLLLQDTVTISCLLENCSEYSLEEGWTLCVQLLASPCALEEESMDSATTFTFPIDQLLPGNKRELTLPLSPAADTKLDLPLTISCALYYSLRDILGSGSDSSEDLDDFLPDDSPLLSPDREGICLPLSQCTIDMLQCLCFGSSPPGPNAPPAPSDPVETFLKVSREQTETEEGKAPAEENLPPSAASIRVSSELLKNALKTSETDIPLCCATLRWLLAENPGAEALSSTELASVYGTAPDGDHVQLLVREARSGDTALTVQVAMNDLSPAGPIQAVEILMESPSLAHMCRTHHAVIRRIQALVLEQAAQGSGPPDLRMQYLRQIQANHEMLLKEVQTLRDQPPLGEEGAEGSATAEKLLNIYRQLRNPSLVLL</sequence>
<feature type="signal peptide" evidence="1">
    <location>
        <begin position="1"/>
        <end position="17"/>
    </location>
</feature>
<comment type="caution">
    <text evidence="2">The sequence shown here is derived from an EMBL/GenBank/DDBJ whole genome shotgun (WGS) entry which is preliminary data.</text>
</comment>
<dbReference type="OrthoDB" id="6495021at2759"/>
<dbReference type="GO" id="GO:0043240">
    <property type="term" value="C:Fanconi anaemia nuclear complex"/>
    <property type="evidence" value="ECO:0007669"/>
    <property type="project" value="InterPro"/>
</dbReference>
<keyword evidence="3" id="KW-1185">Reference proteome</keyword>
<reference evidence="2 3" key="1">
    <citation type="journal article" date="2018" name="Proc. R. Soc. B">
        <title>A non-coding region near Follistatin controls head colour polymorphism in the Gouldian finch.</title>
        <authorList>
            <person name="Toomey M.B."/>
            <person name="Marques C.I."/>
            <person name="Andrade P."/>
            <person name="Araujo P.M."/>
            <person name="Sabatino S."/>
            <person name="Gazda M.A."/>
            <person name="Afonso S."/>
            <person name="Lopes R.J."/>
            <person name="Corbo J.C."/>
            <person name="Carneiro M."/>
        </authorList>
    </citation>
    <scope>NUCLEOTIDE SEQUENCE [LARGE SCALE GENOMIC DNA]</scope>
    <source>
        <strain evidence="2">Red01</strain>
        <tissue evidence="2">Muscle</tissue>
    </source>
</reference>
<accession>A0A3L8S200</accession>
<keyword evidence="1" id="KW-0732">Signal</keyword>
<dbReference type="GO" id="GO:0005654">
    <property type="term" value="C:nucleoplasm"/>
    <property type="evidence" value="ECO:0007669"/>
    <property type="project" value="TreeGrafter"/>
</dbReference>
<name>A0A3L8S200_CHLGU</name>
<protein>
    <recommendedName>
        <fullName evidence="4">Fanconi anemia core complex-associated protein 100</fullName>
    </recommendedName>
</protein>
<proteinExistence type="predicted"/>
<feature type="chain" id="PRO_5017961426" description="Fanconi anemia core complex-associated protein 100" evidence="1">
    <location>
        <begin position="18"/>
        <end position="953"/>
    </location>
</feature>
<gene>
    <name evidence="2" type="ORF">DV515_00013110</name>
</gene>
<dbReference type="Proteomes" id="UP000276834">
    <property type="component" value="Unassembled WGS sequence"/>
</dbReference>
<evidence type="ECO:0000313" key="2">
    <source>
        <dbReference type="EMBL" id="RLV94611.1"/>
    </source>
</evidence>
<organism evidence="2 3">
    <name type="scientific">Chloebia gouldiae</name>
    <name type="common">Gouldian finch</name>
    <name type="synonym">Erythrura gouldiae</name>
    <dbReference type="NCBI Taxonomy" id="44316"/>
    <lineage>
        <taxon>Eukaryota</taxon>
        <taxon>Metazoa</taxon>
        <taxon>Chordata</taxon>
        <taxon>Craniata</taxon>
        <taxon>Vertebrata</taxon>
        <taxon>Euteleostomi</taxon>
        <taxon>Archelosauria</taxon>
        <taxon>Archosauria</taxon>
        <taxon>Dinosauria</taxon>
        <taxon>Saurischia</taxon>
        <taxon>Theropoda</taxon>
        <taxon>Coelurosauria</taxon>
        <taxon>Aves</taxon>
        <taxon>Neognathae</taxon>
        <taxon>Neoaves</taxon>
        <taxon>Telluraves</taxon>
        <taxon>Australaves</taxon>
        <taxon>Passeriformes</taxon>
        <taxon>Passeroidea</taxon>
        <taxon>Passeridae</taxon>
        <taxon>Chloebia</taxon>
    </lineage>
</organism>
<dbReference type="PANTHER" id="PTHR14890">
    <property type="entry name" value="FANCONI ANEMIA CORE COMPLEX-ASSOCIATED PROTEIN 100"/>
    <property type="match status" value="1"/>
</dbReference>
<evidence type="ECO:0000313" key="3">
    <source>
        <dbReference type="Proteomes" id="UP000276834"/>
    </source>
</evidence>
<dbReference type="GO" id="GO:0036297">
    <property type="term" value="P:interstrand cross-link repair"/>
    <property type="evidence" value="ECO:0007669"/>
    <property type="project" value="InterPro"/>
</dbReference>
<evidence type="ECO:0000256" key="1">
    <source>
        <dbReference type="SAM" id="SignalP"/>
    </source>
</evidence>